<evidence type="ECO:0000256" key="2">
    <source>
        <dbReference type="ARBA" id="ARBA00023015"/>
    </source>
</evidence>
<dbReference type="SUPFAM" id="SSF88946">
    <property type="entry name" value="Sigma2 domain of RNA polymerase sigma factors"/>
    <property type="match status" value="1"/>
</dbReference>
<dbReference type="PANTHER" id="PTHR43133:SF46">
    <property type="entry name" value="RNA POLYMERASE SIGMA-70 FACTOR ECF SUBFAMILY"/>
    <property type="match status" value="1"/>
</dbReference>
<evidence type="ECO:0000259" key="6">
    <source>
        <dbReference type="Pfam" id="PF08281"/>
    </source>
</evidence>
<dbReference type="InterPro" id="IPR007627">
    <property type="entry name" value="RNA_pol_sigma70_r2"/>
</dbReference>
<dbReference type="InterPro" id="IPR014284">
    <property type="entry name" value="RNA_pol_sigma-70_dom"/>
</dbReference>
<evidence type="ECO:0000256" key="1">
    <source>
        <dbReference type="ARBA" id="ARBA00010641"/>
    </source>
</evidence>
<proteinExistence type="inferred from homology"/>
<keyword evidence="4" id="KW-0804">Transcription</keyword>
<accession>A0A2T0MEX8</accession>
<dbReference type="InterPro" id="IPR013324">
    <property type="entry name" value="RNA_pol_sigma_r3/r4-like"/>
</dbReference>
<name>A0A2T0MEX8_9FLAO</name>
<dbReference type="GO" id="GO:0003677">
    <property type="term" value="F:DNA binding"/>
    <property type="evidence" value="ECO:0007669"/>
    <property type="project" value="InterPro"/>
</dbReference>
<keyword evidence="8" id="KW-1185">Reference proteome</keyword>
<feature type="domain" description="RNA polymerase sigma factor 70 region 4 type 2" evidence="6">
    <location>
        <begin position="124"/>
        <end position="175"/>
    </location>
</feature>
<protein>
    <submittedName>
        <fullName evidence="7">RNA polymerase sigma-70 factor (ECF subfamily)</fullName>
    </submittedName>
</protein>
<dbReference type="GO" id="GO:0006352">
    <property type="term" value="P:DNA-templated transcription initiation"/>
    <property type="evidence" value="ECO:0007669"/>
    <property type="project" value="InterPro"/>
</dbReference>
<dbReference type="InterPro" id="IPR013249">
    <property type="entry name" value="RNA_pol_sigma70_r4_t2"/>
</dbReference>
<dbReference type="Gene3D" id="1.10.10.10">
    <property type="entry name" value="Winged helix-like DNA-binding domain superfamily/Winged helix DNA-binding domain"/>
    <property type="match status" value="1"/>
</dbReference>
<feature type="domain" description="RNA polymerase sigma-70 region 2" evidence="5">
    <location>
        <begin position="27"/>
        <end position="93"/>
    </location>
</feature>
<dbReference type="SUPFAM" id="SSF88659">
    <property type="entry name" value="Sigma3 and sigma4 domains of RNA polymerase sigma factors"/>
    <property type="match status" value="1"/>
</dbReference>
<evidence type="ECO:0000259" key="5">
    <source>
        <dbReference type="Pfam" id="PF04542"/>
    </source>
</evidence>
<dbReference type="GO" id="GO:0016987">
    <property type="term" value="F:sigma factor activity"/>
    <property type="evidence" value="ECO:0007669"/>
    <property type="project" value="UniProtKB-KW"/>
</dbReference>
<keyword evidence="3" id="KW-0731">Sigma factor</keyword>
<dbReference type="InterPro" id="IPR013325">
    <property type="entry name" value="RNA_pol_sigma_r2"/>
</dbReference>
<dbReference type="NCBIfam" id="TIGR02937">
    <property type="entry name" value="sigma70-ECF"/>
    <property type="match status" value="1"/>
</dbReference>
<organism evidence="7 8">
    <name type="scientific">Flagellimonas meridianipacifica</name>
    <dbReference type="NCBI Taxonomy" id="1080225"/>
    <lineage>
        <taxon>Bacteria</taxon>
        <taxon>Pseudomonadati</taxon>
        <taxon>Bacteroidota</taxon>
        <taxon>Flavobacteriia</taxon>
        <taxon>Flavobacteriales</taxon>
        <taxon>Flavobacteriaceae</taxon>
        <taxon>Flagellimonas</taxon>
    </lineage>
</organism>
<comment type="similarity">
    <text evidence="1">Belongs to the sigma-70 factor family. ECF subfamily.</text>
</comment>
<evidence type="ECO:0000313" key="8">
    <source>
        <dbReference type="Proteomes" id="UP000237640"/>
    </source>
</evidence>
<evidence type="ECO:0000313" key="7">
    <source>
        <dbReference type="EMBL" id="PRX56137.1"/>
    </source>
</evidence>
<dbReference type="AlphaFoldDB" id="A0A2T0MEX8"/>
<dbReference type="Proteomes" id="UP000237640">
    <property type="component" value="Unassembled WGS sequence"/>
</dbReference>
<sequence>MDFVLQNGNFETVTASAIDDKGFEIIIECYYDQVIGYAQSLCRNESLAKDLTQESFFKLWNKRKNLKEGVLIKGWLYKTVRNGFLDHIKKYKKETHLLEKAFADTLDDVVSKAQQEEIQRKIRMVENEIDLLPNRCGQIFRLSKMEGLTNIEIAGHLGISVKTVEGHLTKALRTLRDRLNEKIQVLFLAVRRLY</sequence>
<keyword evidence="2" id="KW-0805">Transcription regulation</keyword>
<dbReference type="Pfam" id="PF04542">
    <property type="entry name" value="Sigma70_r2"/>
    <property type="match status" value="1"/>
</dbReference>
<dbReference type="RefSeq" id="WP_106143143.1">
    <property type="nucleotide sequence ID" value="NZ_PVYX01000001.1"/>
</dbReference>
<comment type="caution">
    <text evidence="7">The sequence shown here is derived from an EMBL/GenBank/DDBJ whole genome shotgun (WGS) entry which is preliminary data.</text>
</comment>
<dbReference type="EMBL" id="PVYX01000001">
    <property type="protein sequence ID" value="PRX56137.1"/>
    <property type="molecule type" value="Genomic_DNA"/>
</dbReference>
<dbReference type="PANTHER" id="PTHR43133">
    <property type="entry name" value="RNA POLYMERASE ECF-TYPE SIGMA FACTO"/>
    <property type="match status" value="1"/>
</dbReference>
<reference evidence="7 8" key="1">
    <citation type="submission" date="2018-03" db="EMBL/GenBank/DDBJ databases">
        <title>Genomic Encyclopedia of Archaeal and Bacterial Type Strains, Phase II (KMG-II): from individual species to whole genera.</title>
        <authorList>
            <person name="Goeker M."/>
        </authorList>
    </citation>
    <scope>NUCLEOTIDE SEQUENCE [LARGE SCALE GENOMIC DNA]</scope>
    <source>
        <strain evidence="7 8">DSM 25027</strain>
    </source>
</reference>
<evidence type="ECO:0000256" key="3">
    <source>
        <dbReference type="ARBA" id="ARBA00023082"/>
    </source>
</evidence>
<dbReference type="OrthoDB" id="1100095at2"/>
<dbReference type="InterPro" id="IPR039425">
    <property type="entry name" value="RNA_pol_sigma-70-like"/>
</dbReference>
<evidence type="ECO:0000256" key="4">
    <source>
        <dbReference type="ARBA" id="ARBA00023163"/>
    </source>
</evidence>
<dbReference type="Gene3D" id="1.10.1740.10">
    <property type="match status" value="1"/>
</dbReference>
<dbReference type="InterPro" id="IPR036388">
    <property type="entry name" value="WH-like_DNA-bd_sf"/>
</dbReference>
<gene>
    <name evidence="7" type="ORF">CLV81_0129</name>
</gene>
<dbReference type="Pfam" id="PF08281">
    <property type="entry name" value="Sigma70_r4_2"/>
    <property type="match status" value="1"/>
</dbReference>